<feature type="compositionally biased region" description="Basic residues" evidence="1">
    <location>
        <begin position="37"/>
        <end position="50"/>
    </location>
</feature>
<feature type="compositionally biased region" description="Basic and acidic residues" evidence="1">
    <location>
        <begin position="51"/>
        <end position="61"/>
    </location>
</feature>
<dbReference type="Proteomes" id="UP000799539">
    <property type="component" value="Unassembled WGS sequence"/>
</dbReference>
<proteinExistence type="predicted"/>
<protein>
    <submittedName>
        <fullName evidence="2">Uncharacterized protein</fullName>
    </submittedName>
</protein>
<evidence type="ECO:0000313" key="2">
    <source>
        <dbReference type="EMBL" id="KAF2216765.1"/>
    </source>
</evidence>
<evidence type="ECO:0000313" key="3">
    <source>
        <dbReference type="Proteomes" id="UP000799539"/>
    </source>
</evidence>
<sequence length="250" mass="27124">MCTHHKLSGSGNKNVRDPLKCHSREAQPSRSADGHVHSHLRRGCPTRRARWQREANAKDQDGCCGTRKGAEGRHLHIATLISKKTSDACGQGARSISIIGTIIGKVSSCIQVDDTNGGRRASSATTYHPASDPIAPLLSRLRYGSKAVGKRLEGQRELSGIQGAGRDCTLFRSKTLELCTIFRCSLLAVHPDLPVLTVDSDVFANLSSSVDLGTSFLRDIREVKKLSWGSTALSSCRRKLMTSSTNCALW</sequence>
<keyword evidence="3" id="KW-1185">Reference proteome</keyword>
<feature type="region of interest" description="Disordered" evidence="1">
    <location>
        <begin position="1"/>
        <end position="63"/>
    </location>
</feature>
<accession>A0A6A6FTE7</accession>
<evidence type="ECO:0000256" key="1">
    <source>
        <dbReference type="SAM" id="MobiDB-lite"/>
    </source>
</evidence>
<reference evidence="2" key="1">
    <citation type="journal article" date="2020" name="Stud. Mycol.">
        <title>101 Dothideomycetes genomes: a test case for predicting lifestyles and emergence of pathogens.</title>
        <authorList>
            <person name="Haridas S."/>
            <person name="Albert R."/>
            <person name="Binder M."/>
            <person name="Bloem J."/>
            <person name="Labutti K."/>
            <person name="Salamov A."/>
            <person name="Andreopoulos B."/>
            <person name="Baker S."/>
            <person name="Barry K."/>
            <person name="Bills G."/>
            <person name="Bluhm B."/>
            <person name="Cannon C."/>
            <person name="Castanera R."/>
            <person name="Culley D."/>
            <person name="Daum C."/>
            <person name="Ezra D."/>
            <person name="Gonzalez J."/>
            <person name="Henrissat B."/>
            <person name="Kuo A."/>
            <person name="Liang C."/>
            <person name="Lipzen A."/>
            <person name="Lutzoni F."/>
            <person name="Magnuson J."/>
            <person name="Mondo S."/>
            <person name="Nolan M."/>
            <person name="Ohm R."/>
            <person name="Pangilinan J."/>
            <person name="Park H.-J."/>
            <person name="Ramirez L."/>
            <person name="Alfaro M."/>
            <person name="Sun H."/>
            <person name="Tritt A."/>
            <person name="Yoshinaga Y."/>
            <person name="Zwiers L.-H."/>
            <person name="Turgeon B."/>
            <person name="Goodwin S."/>
            <person name="Spatafora J."/>
            <person name="Crous P."/>
            <person name="Grigoriev I."/>
        </authorList>
    </citation>
    <scope>NUCLEOTIDE SEQUENCE</scope>
    <source>
        <strain evidence="2">SCOH1-5</strain>
    </source>
</reference>
<organism evidence="2 3">
    <name type="scientific">Cercospora zeae-maydis SCOH1-5</name>
    <dbReference type="NCBI Taxonomy" id="717836"/>
    <lineage>
        <taxon>Eukaryota</taxon>
        <taxon>Fungi</taxon>
        <taxon>Dikarya</taxon>
        <taxon>Ascomycota</taxon>
        <taxon>Pezizomycotina</taxon>
        <taxon>Dothideomycetes</taxon>
        <taxon>Dothideomycetidae</taxon>
        <taxon>Mycosphaerellales</taxon>
        <taxon>Mycosphaerellaceae</taxon>
        <taxon>Cercospora</taxon>
    </lineage>
</organism>
<gene>
    <name evidence="2" type="ORF">CERZMDRAFT_80806</name>
</gene>
<feature type="compositionally biased region" description="Basic and acidic residues" evidence="1">
    <location>
        <begin position="14"/>
        <end position="36"/>
    </location>
</feature>
<dbReference type="EMBL" id="ML992663">
    <property type="protein sequence ID" value="KAF2216765.1"/>
    <property type="molecule type" value="Genomic_DNA"/>
</dbReference>
<name>A0A6A6FTE7_9PEZI</name>
<dbReference type="AlphaFoldDB" id="A0A6A6FTE7"/>